<evidence type="ECO:0000259" key="4">
    <source>
        <dbReference type="SMART" id="SM00479"/>
    </source>
</evidence>
<dbReference type="EMBL" id="PYMJ01000008">
    <property type="protein sequence ID" value="PSU48864.1"/>
    <property type="molecule type" value="Genomic_DNA"/>
</dbReference>
<dbReference type="InterPro" id="IPR051274">
    <property type="entry name" value="3-5_Exoribonuclease"/>
</dbReference>
<evidence type="ECO:0000313" key="6">
    <source>
        <dbReference type="Proteomes" id="UP000240987"/>
    </source>
</evidence>
<keyword evidence="6" id="KW-1185">Reference proteome</keyword>
<evidence type="ECO:0000256" key="2">
    <source>
        <dbReference type="ARBA" id="ARBA00022801"/>
    </source>
</evidence>
<dbReference type="InterPro" id="IPR036397">
    <property type="entry name" value="RNaseH_sf"/>
</dbReference>
<dbReference type="Pfam" id="PF00929">
    <property type="entry name" value="RNase_T"/>
    <property type="match status" value="1"/>
</dbReference>
<evidence type="ECO:0000256" key="3">
    <source>
        <dbReference type="ARBA" id="ARBA00022839"/>
    </source>
</evidence>
<comment type="caution">
    <text evidence="5">The sequence shown here is derived from an EMBL/GenBank/DDBJ whole genome shotgun (WGS) entry which is preliminary data.</text>
</comment>
<dbReference type="GO" id="GO:0000175">
    <property type="term" value="F:3'-5'-RNA exonuclease activity"/>
    <property type="evidence" value="ECO:0007669"/>
    <property type="project" value="InterPro"/>
</dbReference>
<evidence type="ECO:0000313" key="5">
    <source>
        <dbReference type="EMBL" id="PSU48864.1"/>
    </source>
</evidence>
<dbReference type="SMART" id="SM00479">
    <property type="entry name" value="EXOIII"/>
    <property type="match status" value="1"/>
</dbReference>
<feature type="domain" description="Exonuclease" evidence="4">
    <location>
        <begin position="5"/>
        <end position="181"/>
    </location>
</feature>
<dbReference type="AlphaFoldDB" id="A0A2T3JIP7"/>
<dbReference type="InterPro" id="IPR047201">
    <property type="entry name" value="ERI-1_3'hExo-like"/>
</dbReference>
<dbReference type="OrthoDB" id="4563729at2"/>
<dbReference type="GO" id="GO:0003676">
    <property type="term" value="F:nucleic acid binding"/>
    <property type="evidence" value="ECO:0007669"/>
    <property type="project" value="InterPro"/>
</dbReference>
<dbReference type="Proteomes" id="UP000240987">
    <property type="component" value="Unassembled WGS sequence"/>
</dbReference>
<dbReference type="InterPro" id="IPR013520">
    <property type="entry name" value="Ribonucl_H"/>
</dbReference>
<dbReference type="Gene3D" id="3.30.420.10">
    <property type="entry name" value="Ribonuclease H-like superfamily/Ribonuclease H"/>
    <property type="match status" value="1"/>
</dbReference>
<dbReference type="InterPro" id="IPR012337">
    <property type="entry name" value="RNaseH-like_sf"/>
</dbReference>
<organism evidence="5 6">
    <name type="scientific">Photobacterium frigidiphilum</name>
    <dbReference type="NCBI Taxonomy" id="264736"/>
    <lineage>
        <taxon>Bacteria</taxon>
        <taxon>Pseudomonadati</taxon>
        <taxon>Pseudomonadota</taxon>
        <taxon>Gammaproteobacteria</taxon>
        <taxon>Vibrionales</taxon>
        <taxon>Vibrionaceae</taxon>
        <taxon>Photobacterium</taxon>
    </lineage>
</organism>
<keyword evidence="2" id="KW-0378">Hydrolase</keyword>
<dbReference type="CDD" id="cd06133">
    <property type="entry name" value="ERI-1_3'hExo_like"/>
    <property type="match status" value="1"/>
</dbReference>
<dbReference type="RefSeq" id="WP_107242612.1">
    <property type="nucleotide sequence ID" value="NZ_JAKJUA010000007.1"/>
</dbReference>
<protein>
    <submittedName>
        <fullName evidence="5">Exonuclease</fullName>
    </submittedName>
</protein>
<reference evidence="5 6" key="1">
    <citation type="submission" date="2018-01" db="EMBL/GenBank/DDBJ databases">
        <title>Whole genome sequencing of Histamine producing bacteria.</title>
        <authorList>
            <person name="Butler K."/>
        </authorList>
    </citation>
    <scope>NUCLEOTIDE SEQUENCE [LARGE SCALE GENOMIC DNA]</scope>
    <source>
        <strain evidence="5 6">JCM 12947</strain>
    </source>
</reference>
<gene>
    <name evidence="5" type="ORF">C9J12_10200</name>
</gene>
<proteinExistence type="predicted"/>
<accession>A0A2T3JIP7</accession>
<keyword evidence="3 5" id="KW-0269">Exonuclease</keyword>
<dbReference type="PANTHER" id="PTHR23044:SF61">
    <property type="entry name" value="3'-5' EXORIBONUCLEASE 1-RELATED"/>
    <property type="match status" value="1"/>
</dbReference>
<dbReference type="PANTHER" id="PTHR23044">
    <property type="entry name" value="3'-5' EXONUCLEASE ERI1-RELATED"/>
    <property type="match status" value="1"/>
</dbReference>
<dbReference type="SUPFAM" id="SSF53098">
    <property type="entry name" value="Ribonuclease H-like"/>
    <property type="match status" value="1"/>
</dbReference>
<name>A0A2T3JIP7_9GAMM</name>
<evidence type="ECO:0000256" key="1">
    <source>
        <dbReference type="ARBA" id="ARBA00022722"/>
    </source>
</evidence>
<dbReference type="GO" id="GO:0006259">
    <property type="term" value="P:DNA metabolic process"/>
    <property type="evidence" value="ECO:0007669"/>
    <property type="project" value="UniProtKB-ARBA"/>
</dbReference>
<keyword evidence="1" id="KW-0540">Nuclease</keyword>
<sequence>MNFNRIVCFDLEMCCWNDGRDPKTGEIIEIGLAELDLDTGEIVRRTQHYVKPEHDEISEFCTELTGIKPQVIHKNGKPLAEILRSIESKFGGKHKIYGAWGHDDRILHAECAAKGLKVPFTEYINLAMIFRLQRHVKKKRCGQRAAMEIAGLEWEGRQHSGYVDAYNLARLTRTLFCDSDTQEKHK</sequence>